<evidence type="ECO:0000256" key="1">
    <source>
        <dbReference type="SAM" id="MobiDB-lite"/>
    </source>
</evidence>
<sequence length="962" mass="101094">MKSFLFEQSKNTTKSLGGNCSAGTINSTGNADVAVEVVIPKTATLTDLKPTITFSDHAQVSPANEIEQDFARDTAKRYVVTAQDGTERNYDITIVSRRGVDIISFKIKQSDHTPPPSNVRMTGAEISGTVSSSESVNAVTISLDGQDDTSVNLKPEIIVSPGAAVNPASKAETAFTYGTAQTYTVTAEDTNFLKTYEVTLKSSSKLKSFKFKAEGNNISKGIIKDINGIIKGTSITVDIPYNTQLNGLTPDIELYKEATITTPSGGATTAQDFSSQKTYTITAQDGSTSIYTVTLNRETEPTISEFKFLNSNNGGKNLVNDITGEIKGSDIIVKVPRDADLKGLIPTVRASSTLADTNVYKGATGTEAATTSTDFSNSHTSPIQYSAVGPTGGTKVYNVRVYKEPTIRSFKFTNTDNTGASFPASITEYTASPITQNGISANGTIAITVANTVNVTNLKATISGDNFTATNPVSITFTSTSDTSPYSATIEVAHNDLPDFKKQYTITLTKEVEPTISEFKFTTTSNVGKNLGNDITGEIKGSDIVLKVPYDANISALTPTVTPSSGATAHKGTGTDDANSTATSFEGSHTTPVQYSVVGLAGGRKVYNVKVYKAPAIASFKFTSSANGSAGLPTSPTEYTASSINHGSLSANGTIAITVANTVDVTALLKATITGKNISTSITAIDIAFDSSTSGSTYSKTIKVVNKDLTSFEKEYTVNVTKESAPQLTGFTITADTSKGISSNVIGEITQPGSGSNTGTILLKFPKDNDTAIDLNDLTYTIAPIDGHTLAPSAPLAGRSIDGQTFILTKTDTGSKTEYTVQAVKGPYIESFKFGTSNTGISSDISATNINHNTGKITITVPNGVTLSNLTPTITVGENTKSTPSAQTDFSQSATTPVEYIVTSSNSSATDFTKTYNVTVTKEAAPQLTEFKIQANDSKGIKDEVTATLTHPASDSDGRGGR</sequence>
<proteinExistence type="predicted"/>
<name>A0A1J1DXY0_9FLAO</name>
<gene>
    <name evidence="2" type="ORF">JBKA6_0692</name>
</gene>
<evidence type="ECO:0000313" key="2">
    <source>
        <dbReference type="EMBL" id="BAV94705.1"/>
    </source>
</evidence>
<dbReference type="KEGG" id="ise:JBKA6_0692"/>
<organism evidence="2 3">
    <name type="scientific">Ichthyobacterium seriolicida</name>
    <dbReference type="NCBI Taxonomy" id="242600"/>
    <lineage>
        <taxon>Bacteria</taxon>
        <taxon>Pseudomonadati</taxon>
        <taxon>Bacteroidota</taxon>
        <taxon>Flavobacteriia</taxon>
        <taxon>Flavobacteriales</taxon>
        <taxon>Ichthyobacteriaceae</taxon>
        <taxon>Ichthyobacterium</taxon>
    </lineage>
</organism>
<feature type="region of interest" description="Disordered" evidence="1">
    <location>
        <begin position="935"/>
        <end position="962"/>
    </location>
</feature>
<feature type="compositionally biased region" description="Polar residues" evidence="1">
    <location>
        <begin position="576"/>
        <end position="586"/>
    </location>
</feature>
<feature type="region of interest" description="Disordered" evidence="1">
    <location>
        <begin position="1"/>
        <end position="21"/>
    </location>
</feature>
<reference evidence="2 3" key="1">
    <citation type="submission" date="2014-03" db="EMBL/GenBank/DDBJ databases">
        <title>complete genome sequence of Flavobacteriaceae bacterium JBKA-6.</title>
        <authorList>
            <person name="Takano T."/>
            <person name="Nakamura Y."/>
            <person name="Takuma S."/>
            <person name="Yasuike M."/>
            <person name="Matsuyama T."/>
            <person name="Sakai T."/>
            <person name="Fujiwara A."/>
            <person name="Kimoto K."/>
            <person name="Fukuda Y."/>
            <person name="Kondo H."/>
            <person name="Hirono I."/>
            <person name="Nakayasu C."/>
        </authorList>
    </citation>
    <scope>NUCLEOTIDE SEQUENCE [LARGE SCALE GENOMIC DNA]</scope>
    <source>
        <strain evidence="2 3">JBKA-6</strain>
    </source>
</reference>
<evidence type="ECO:0000313" key="3">
    <source>
        <dbReference type="Proteomes" id="UP000243197"/>
    </source>
</evidence>
<protein>
    <submittedName>
        <fullName evidence="2">Pkd domain containing protein</fullName>
    </submittedName>
</protein>
<accession>A0A1J1DXY0</accession>
<dbReference type="EMBL" id="AP014564">
    <property type="protein sequence ID" value="BAV94705.1"/>
    <property type="molecule type" value="Genomic_DNA"/>
</dbReference>
<dbReference type="OrthoDB" id="713122at2"/>
<dbReference type="Proteomes" id="UP000243197">
    <property type="component" value="Chromosome"/>
</dbReference>
<dbReference type="RefSeq" id="WP_096685899.1">
    <property type="nucleotide sequence ID" value="NZ_AP014564.1"/>
</dbReference>
<dbReference type="Gene3D" id="2.60.40.2340">
    <property type="match status" value="5"/>
</dbReference>
<dbReference type="AlphaFoldDB" id="A0A1J1DXY0"/>
<keyword evidence="3" id="KW-1185">Reference proteome</keyword>
<feature type="region of interest" description="Disordered" evidence="1">
    <location>
        <begin position="562"/>
        <end position="586"/>
    </location>
</feature>